<feature type="domain" description="RanBD1" evidence="2">
    <location>
        <begin position="1034"/>
        <end position="1145"/>
    </location>
</feature>
<feature type="region of interest" description="Disordered" evidence="1">
    <location>
        <begin position="359"/>
        <end position="447"/>
    </location>
</feature>
<feature type="compositionally biased region" description="Basic and acidic residues" evidence="1">
    <location>
        <begin position="675"/>
        <end position="700"/>
    </location>
</feature>
<dbReference type="InterPro" id="IPR000156">
    <property type="entry name" value="Ran_bind_dom"/>
</dbReference>
<feature type="compositionally biased region" description="Basic and acidic residues" evidence="1">
    <location>
        <begin position="620"/>
        <end position="629"/>
    </location>
</feature>
<feature type="region of interest" description="Disordered" evidence="1">
    <location>
        <begin position="474"/>
        <end position="728"/>
    </location>
</feature>
<dbReference type="CDD" id="cd13170">
    <property type="entry name" value="RanBD_NUP50"/>
    <property type="match status" value="1"/>
</dbReference>
<keyword evidence="4" id="KW-1185">Reference proteome</keyword>
<feature type="compositionally biased region" description="Polar residues" evidence="1">
    <location>
        <begin position="38"/>
        <end position="47"/>
    </location>
</feature>
<feature type="region of interest" description="Disordered" evidence="1">
    <location>
        <begin position="101"/>
        <end position="142"/>
    </location>
</feature>
<accession>A0A317XVD8</accession>
<dbReference type="Pfam" id="PF00638">
    <property type="entry name" value="Ran_BP1"/>
    <property type="match status" value="1"/>
</dbReference>
<protein>
    <recommendedName>
        <fullName evidence="2">RanBD1 domain-containing protein</fullName>
    </recommendedName>
</protein>
<dbReference type="PANTHER" id="PTHR23138">
    <property type="entry name" value="RAN BINDING PROTEIN"/>
    <property type="match status" value="1"/>
</dbReference>
<feature type="region of interest" description="Disordered" evidence="1">
    <location>
        <begin position="742"/>
        <end position="829"/>
    </location>
</feature>
<evidence type="ECO:0000313" key="4">
    <source>
        <dbReference type="Proteomes" id="UP000246740"/>
    </source>
</evidence>
<feature type="compositionally biased region" description="Low complexity" evidence="1">
    <location>
        <begin position="393"/>
        <end position="421"/>
    </location>
</feature>
<feature type="compositionally biased region" description="Polar residues" evidence="1">
    <location>
        <begin position="709"/>
        <end position="718"/>
    </location>
</feature>
<feature type="compositionally biased region" description="Low complexity" evidence="1">
    <location>
        <begin position="9"/>
        <end position="24"/>
    </location>
</feature>
<name>A0A317XVD8_9BASI</name>
<dbReference type="Gene3D" id="2.30.29.30">
    <property type="entry name" value="Pleckstrin-homology domain (PH domain)/Phosphotyrosine-binding domain (PTB)"/>
    <property type="match status" value="1"/>
</dbReference>
<feature type="compositionally biased region" description="Low complexity" evidence="1">
    <location>
        <begin position="644"/>
        <end position="661"/>
    </location>
</feature>
<feature type="compositionally biased region" description="Polar residues" evidence="1">
    <location>
        <begin position="864"/>
        <end position="877"/>
    </location>
</feature>
<proteinExistence type="predicted"/>
<dbReference type="PANTHER" id="PTHR23138:SF141">
    <property type="entry name" value="NUCLEAR PORE COMPLEX PROTEIN NUP50"/>
    <property type="match status" value="1"/>
</dbReference>
<feature type="region of interest" description="Disordered" evidence="1">
    <location>
        <begin position="284"/>
        <end position="317"/>
    </location>
</feature>
<dbReference type="PROSITE" id="PS50196">
    <property type="entry name" value="RANBD1"/>
    <property type="match status" value="1"/>
</dbReference>
<evidence type="ECO:0000256" key="1">
    <source>
        <dbReference type="SAM" id="MobiDB-lite"/>
    </source>
</evidence>
<sequence length="1145" mass="118327">MAPSRRTRSAAAATISSSGADDASVPSQLPSSVDHGSLQPSQASSRAGRTPTRASPYVRTPTKQLARRSTGPSTPASVGSPRMIKEIFQIISPFRTFSRASRSAAFGGDQDQQHNEQPPASHDDAGAELGHNPDNVEGQQPKNDTHELQAMDVEDEQPQPPSSKHLLPLSAVIASQAERSSSPISRASLPLPAPLNSLPLADRALVTPGIHRHGTFQHESAFDSAFASSHTGPTYAPSNTSPVSRNYDLLARFFAEKQRGGDGGLSEVEVEGCMRLIEESMAAGRDLESEFDEPSPAPQQRSLPRATSDARLSSRANSVASNLTPAFPASQTMGSLFHPGSTRLPASSSAYSFLAPRPSASTGGAFVSNPTRRRPIYLGPGMSGLSLNRRRTLAPSSSSAASRLAATSSLSSMSRSTTDPSLARHTADDERQLGREEAKRRRTVVAAVDSLGEPSALASASPAKDRHVHFDPAYRHQSKESSALAKEVAESATASPGPASASSPLKRSAPGPSASSSSSSASPVKTSTRTASAIQDILKASPPVRAPIKPELVNPYQSSSGLGSVASKKREAGSDATSSAPVRRSARTSMLTRAKAQEAAQAKASKAAFAADKASPPKESVLELIERTAPKTRASTRKVPVIATSEGTSSTRSSSGPSNTTLAQTVQQTTSQQEHNGKDSDAARKAQKTEEVQRRLEALTKGKGAGPSLSISSASKQPATSASDATAAHASATSNLSTASLVPPQYTASKPKKPSPLSVAFQAPESPGSDAESSKPDTRISKPTIAPLSFGSSAAAPAASVPSSGFSFSAPKPASTNADSSPAAASSSTTTGFTFLPLAGSVPAAKPPTSGGFTFSPPKPTGALSAQPSTPVANAATSSKFETGASVKGQVQKESVDALPSFDFTLPTPSVASSQADRAVRDEIRSVAQSALPNFDFIYEIAGSASANKGEDIAHTKPSFPTTAPSAPSTAAPGFLSGFGFAAPAALPPVIASPAPPSTGSTLAPADAASPNAGDAAGDPSKTQSSGLLGEGEGEESETTIEEARAKIWKLDMETKAWKDLGVCIAKIKSNTETGKNRLLARNEANGKVAVNFMVYKGITVTQDKTVNSFLGFEDGKPTQYRFKVKLEDKAKEFKTALENAAAKA</sequence>
<feature type="compositionally biased region" description="Polar residues" evidence="1">
    <location>
        <begin position="662"/>
        <end position="674"/>
    </location>
</feature>
<dbReference type="SUPFAM" id="SSF50729">
    <property type="entry name" value="PH domain-like"/>
    <property type="match status" value="1"/>
</dbReference>
<evidence type="ECO:0000259" key="2">
    <source>
        <dbReference type="PROSITE" id="PS50196"/>
    </source>
</evidence>
<feature type="compositionally biased region" description="Low complexity" evidence="1">
    <location>
        <begin position="786"/>
        <end position="829"/>
    </location>
</feature>
<reference evidence="3 4" key="1">
    <citation type="journal article" date="2018" name="Mol. Biol. Evol.">
        <title>Broad Genomic Sampling Reveals a Smut Pathogenic Ancestry of the Fungal Clade Ustilaginomycotina.</title>
        <authorList>
            <person name="Kijpornyongpan T."/>
            <person name="Mondo S.J."/>
            <person name="Barry K."/>
            <person name="Sandor L."/>
            <person name="Lee J."/>
            <person name="Lipzen A."/>
            <person name="Pangilinan J."/>
            <person name="LaButti K."/>
            <person name="Hainaut M."/>
            <person name="Henrissat B."/>
            <person name="Grigoriev I.V."/>
            <person name="Spatafora J.W."/>
            <person name="Aime M.C."/>
        </authorList>
    </citation>
    <scope>NUCLEOTIDE SEQUENCE [LARGE SCALE GENOMIC DNA]</scope>
    <source>
        <strain evidence="3 4">MCA 3645</strain>
    </source>
</reference>
<feature type="compositionally biased region" description="Low complexity" evidence="1">
    <location>
        <begin position="958"/>
        <end position="969"/>
    </location>
</feature>
<feature type="region of interest" description="Disordered" evidence="1">
    <location>
        <begin position="849"/>
        <end position="877"/>
    </location>
</feature>
<dbReference type="AlphaFoldDB" id="A0A317XVD8"/>
<feature type="region of interest" description="Disordered" evidence="1">
    <location>
        <begin position="949"/>
        <end position="969"/>
    </location>
</feature>
<feature type="region of interest" description="Disordered" evidence="1">
    <location>
        <begin position="1"/>
        <end position="81"/>
    </location>
</feature>
<feature type="region of interest" description="Disordered" evidence="1">
    <location>
        <begin position="993"/>
        <end position="1040"/>
    </location>
</feature>
<feature type="compositionally biased region" description="Basic and acidic residues" evidence="1">
    <location>
        <begin position="425"/>
        <end position="439"/>
    </location>
</feature>
<dbReference type="InParanoid" id="A0A317XVD8"/>
<gene>
    <name evidence="3" type="ORF">BCV70DRAFT_156734</name>
</gene>
<feature type="compositionally biased region" description="Low complexity" evidence="1">
    <location>
        <begin position="1004"/>
        <end position="1028"/>
    </location>
</feature>
<dbReference type="Proteomes" id="UP000246740">
    <property type="component" value="Unassembled WGS sequence"/>
</dbReference>
<feature type="compositionally biased region" description="Low complexity" evidence="1">
    <location>
        <begin position="719"/>
        <end position="728"/>
    </location>
</feature>
<dbReference type="EMBL" id="KZ819189">
    <property type="protein sequence ID" value="PWZ02266.1"/>
    <property type="molecule type" value="Genomic_DNA"/>
</dbReference>
<dbReference type="InterPro" id="IPR045255">
    <property type="entry name" value="RanBP1-like"/>
</dbReference>
<feature type="compositionally biased region" description="Low complexity" evidence="1">
    <location>
        <begin position="490"/>
        <end position="523"/>
    </location>
</feature>
<feature type="compositionally biased region" description="Low complexity" evidence="1">
    <location>
        <begin position="597"/>
        <end position="618"/>
    </location>
</feature>
<dbReference type="InterPro" id="IPR011993">
    <property type="entry name" value="PH-like_dom_sf"/>
</dbReference>
<dbReference type="STRING" id="1882483.A0A317XVD8"/>
<evidence type="ECO:0000313" key="3">
    <source>
        <dbReference type="EMBL" id="PWZ02266.1"/>
    </source>
</evidence>
<dbReference type="SMART" id="SM00160">
    <property type="entry name" value="RanBD"/>
    <property type="match status" value="1"/>
</dbReference>
<dbReference type="OrthoDB" id="185618at2759"/>
<feature type="compositionally biased region" description="Polar residues" evidence="1">
    <location>
        <begin position="524"/>
        <end position="533"/>
    </location>
</feature>
<organism evidence="3 4">
    <name type="scientific">Testicularia cyperi</name>
    <dbReference type="NCBI Taxonomy" id="1882483"/>
    <lineage>
        <taxon>Eukaryota</taxon>
        <taxon>Fungi</taxon>
        <taxon>Dikarya</taxon>
        <taxon>Basidiomycota</taxon>
        <taxon>Ustilaginomycotina</taxon>
        <taxon>Ustilaginomycetes</taxon>
        <taxon>Ustilaginales</taxon>
        <taxon>Anthracoideaceae</taxon>
        <taxon>Testicularia</taxon>
    </lineage>
</organism>